<reference evidence="1 2" key="1">
    <citation type="submission" date="2018-11" db="EMBL/GenBank/DDBJ databases">
        <title>Sequencing the genomes of 1000 actinobacteria strains.</title>
        <authorList>
            <person name="Klenk H.-P."/>
        </authorList>
    </citation>
    <scope>NUCLEOTIDE SEQUENCE [LARGE SCALE GENOMIC DNA]</scope>
    <source>
        <strain evidence="1 2">DSM 44254</strain>
    </source>
</reference>
<name>A0A3N1D5Y8_9ACTN</name>
<proteinExistence type="predicted"/>
<gene>
    <name evidence="1" type="ORF">EDD29_6648</name>
</gene>
<keyword evidence="2" id="KW-1185">Reference proteome</keyword>
<accession>A0A3N1D5Y8</accession>
<evidence type="ECO:0000313" key="2">
    <source>
        <dbReference type="Proteomes" id="UP000272400"/>
    </source>
</evidence>
<comment type="caution">
    <text evidence="1">The sequence shown here is derived from an EMBL/GenBank/DDBJ whole genome shotgun (WGS) entry which is preliminary data.</text>
</comment>
<dbReference type="Proteomes" id="UP000272400">
    <property type="component" value="Unassembled WGS sequence"/>
</dbReference>
<evidence type="ECO:0000313" key="1">
    <source>
        <dbReference type="EMBL" id="ROO88961.1"/>
    </source>
</evidence>
<protein>
    <submittedName>
        <fullName evidence="1">Uncharacterized protein</fullName>
    </submittedName>
</protein>
<organism evidence="1 2">
    <name type="scientific">Actinocorallia herbida</name>
    <dbReference type="NCBI Taxonomy" id="58109"/>
    <lineage>
        <taxon>Bacteria</taxon>
        <taxon>Bacillati</taxon>
        <taxon>Actinomycetota</taxon>
        <taxon>Actinomycetes</taxon>
        <taxon>Streptosporangiales</taxon>
        <taxon>Thermomonosporaceae</taxon>
        <taxon>Actinocorallia</taxon>
    </lineage>
</organism>
<dbReference type="AlphaFoldDB" id="A0A3N1D5Y8"/>
<dbReference type="RefSeq" id="WP_123668131.1">
    <property type="nucleotide sequence ID" value="NZ_RJKE01000001.1"/>
</dbReference>
<dbReference type="EMBL" id="RJKE01000001">
    <property type="protein sequence ID" value="ROO88961.1"/>
    <property type="molecule type" value="Genomic_DNA"/>
</dbReference>
<sequence length="73" mass="7739">MNWSDESRALFHRSSSGVWTRTAVSPEPLSGSDTAALHTRHLAAIPGTRSLLRAGTIDVEGDPVGAIARTDNP</sequence>